<dbReference type="InterPro" id="IPR042197">
    <property type="entry name" value="Apaf_helical"/>
</dbReference>
<evidence type="ECO:0000313" key="5">
    <source>
        <dbReference type="Proteomes" id="UP000886520"/>
    </source>
</evidence>
<reference evidence="4" key="1">
    <citation type="submission" date="2021-01" db="EMBL/GenBank/DDBJ databases">
        <title>Adiantum capillus-veneris genome.</title>
        <authorList>
            <person name="Fang Y."/>
            <person name="Liao Q."/>
        </authorList>
    </citation>
    <scope>NUCLEOTIDE SEQUENCE</scope>
    <source>
        <strain evidence="4">H3</strain>
        <tissue evidence="4">Leaf</tissue>
    </source>
</reference>
<dbReference type="Gene3D" id="1.10.8.430">
    <property type="entry name" value="Helical domain of apoptotic protease-activating factors"/>
    <property type="match status" value="1"/>
</dbReference>
<proteinExistence type="predicted"/>
<dbReference type="InterPro" id="IPR036388">
    <property type="entry name" value="WH-like_DNA-bd_sf"/>
</dbReference>
<keyword evidence="1" id="KW-0150">Chloroplast</keyword>
<dbReference type="InterPro" id="IPR027417">
    <property type="entry name" value="P-loop_NTPase"/>
</dbReference>
<evidence type="ECO:0000256" key="1">
    <source>
        <dbReference type="ARBA" id="ARBA00022528"/>
    </source>
</evidence>
<dbReference type="Gene3D" id="1.10.10.10">
    <property type="entry name" value="Winged helix-like DNA-binding domain superfamily/Winged helix DNA-binding domain"/>
    <property type="match status" value="1"/>
</dbReference>
<accession>A0A9D4Z5I9</accession>
<gene>
    <name evidence="4" type="ORF">GOP47_0022648</name>
</gene>
<feature type="non-terminal residue" evidence="4">
    <location>
        <position position="204"/>
    </location>
</feature>
<keyword evidence="1" id="KW-0934">Plastid</keyword>
<comment type="caution">
    <text evidence="4">The sequence shown here is derived from an EMBL/GenBank/DDBJ whole genome shotgun (WGS) entry which is preliminary data.</text>
</comment>
<feature type="domain" description="NB-ARC" evidence="3">
    <location>
        <begin position="4"/>
        <end position="67"/>
    </location>
</feature>
<dbReference type="Gene3D" id="3.40.50.300">
    <property type="entry name" value="P-loop containing nucleotide triphosphate hydrolases"/>
    <property type="match status" value="1"/>
</dbReference>
<keyword evidence="5" id="KW-1185">Reference proteome</keyword>
<evidence type="ECO:0000313" key="4">
    <source>
        <dbReference type="EMBL" id="KAI5062109.1"/>
    </source>
</evidence>
<dbReference type="EMBL" id="JABFUD020000022">
    <property type="protein sequence ID" value="KAI5062109.1"/>
    <property type="molecule type" value="Genomic_DNA"/>
</dbReference>
<dbReference type="AlphaFoldDB" id="A0A9D4Z5I9"/>
<dbReference type="OrthoDB" id="1740714at2759"/>
<keyword evidence="2" id="KW-0677">Repeat</keyword>
<sequence length="204" mass="23347">MSSNRLLVLDDVWSKANLENLSFDAKRCRTLITTRQASTLETHNTHIYTLGLLSENNAQRLFCYWSFGQDSIPDWAEETLVNEVISECKCLPLALKVIGGSLSNAVWFPLAWRNARDKLREAEILGEYHKNALQRRLQTSIDALDLKLQECFLDLGAYPEDSRCSVDTLLDIWVYVRGMEWMDAVLALAELGSRCLLDFDKKLQ</sequence>
<protein>
    <recommendedName>
        <fullName evidence="3">NB-ARC domain-containing protein</fullName>
    </recommendedName>
</protein>
<dbReference type="PANTHER" id="PTHR36766:SF30">
    <property type="entry name" value="TIR-NBS TYPE DISEASE RESISTANCE PROTEIN-RELATED"/>
    <property type="match status" value="1"/>
</dbReference>
<evidence type="ECO:0000259" key="3">
    <source>
        <dbReference type="Pfam" id="PF00931"/>
    </source>
</evidence>
<name>A0A9D4Z5I9_ADICA</name>
<organism evidence="4 5">
    <name type="scientific">Adiantum capillus-veneris</name>
    <name type="common">Maidenhair fern</name>
    <dbReference type="NCBI Taxonomy" id="13818"/>
    <lineage>
        <taxon>Eukaryota</taxon>
        <taxon>Viridiplantae</taxon>
        <taxon>Streptophyta</taxon>
        <taxon>Embryophyta</taxon>
        <taxon>Tracheophyta</taxon>
        <taxon>Polypodiopsida</taxon>
        <taxon>Polypodiidae</taxon>
        <taxon>Polypodiales</taxon>
        <taxon>Pteridineae</taxon>
        <taxon>Pteridaceae</taxon>
        <taxon>Vittarioideae</taxon>
        <taxon>Adiantum</taxon>
    </lineage>
</organism>
<evidence type="ECO:0000256" key="2">
    <source>
        <dbReference type="ARBA" id="ARBA00022737"/>
    </source>
</evidence>
<dbReference type="SUPFAM" id="SSF52540">
    <property type="entry name" value="P-loop containing nucleoside triphosphate hydrolases"/>
    <property type="match status" value="1"/>
</dbReference>
<dbReference type="InterPro" id="IPR002182">
    <property type="entry name" value="NB-ARC"/>
</dbReference>
<dbReference type="GO" id="GO:0043531">
    <property type="term" value="F:ADP binding"/>
    <property type="evidence" value="ECO:0007669"/>
    <property type="project" value="InterPro"/>
</dbReference>
<dbReference type="Pfam" id="PF00931">
    <property type="entry name" value="NB-ARC"/>
    <property type="match status" value="1"/>
</dbReference>
<dbReference type="Proteomes" id="UP000886520">
    <property type="component" value="Chromosome 22"/>
</dbReference>
<dbReference type="PANTHER" id="PTHR36766">
    <property type="entry name" value="PLANT BROAD-SPECTRUM MILDEW RESISTANCE PROTEIN RPW8"/>
    <property type="match status" value="1"/>
</dbReference>